<dbReference type="PANTHER" id="PTHR12110">
    <property type="entry name" value="HYDROXYPYRUVATE ISOMERASE"/>
    <property type="match status" value="1"/>
</dbReference>
<dbReference type="EMBL" id="AFVQ02000056">
    <property type="protein sequence ID" value="KLI03064.1"/>
    <property type="molecule type" value="Genomic_DNA"/>
</dbReference>
<proteinExistence type="predicted"/>
<dbReference type="AlphaFoldDB" id="A0A0U1QQI8"/>
<sequence length="257" mass="29034">MRALFLNTLIFQKDLQAKKKRQSELFQTAKALGVSGIEVRREYFFENGSLNWKELKRCGQEAERTGLRVFYSVPEKLFVNGTCSDHLEDYLKEAALLHAECVKLNIGEPGEINETQCEQLERLICNYPVQITIENDQTEENGRLEFVSAALKTLKDSLVGYTFDSGNWLWQGTDPLEAARRVGNAATIFHLKDVATKGGLHTVLLGQGAIDWKKVLAECPDDVPVVLEYPIDTRDELKDELVKIRTVLSERKEGANS</sequence>
<accession>A0A0U1QQI8</accession>
<evidence type="ECO:0000259" key="1">
    <source>
        <dbReference type="Pfam" id="PF01261"/>
    </source>
</evidence>
<dbReference type="InterPro" id="IPR013022">
    <property type="entry name" value="Xyl_isomerase-like_TIM-brl"/>
</dbReference>
<dbReference type="SUPFAM" id="SSF51658">
    <property type="entry name" value="Xylose isomerase-like"/>
    <property type="match status" value="1"/>
</dbReference>
<comment type="caution">
    <text evidence="2">The sequence shown here is derived from an EMBL/GenBank/DDBJ whole genome shotgun (WGS) entry which is preliminary data.</text>
</comment>
<gene>
    <name evidence="2" type="ORF">SINU_04790</name>
</gene>
<protein>
    <recommendedName>
        <fullName evidence="1">Xylose isomerase-like TIM barrel domain-containing protein</fullName>
    </recommendedName>
</protein>
<dbReference type="Proteomes" id="UP000035553">
    <property type="component" value="Unassembled WGS sequence"/>
</dbReference>
<evidence type="ECO:0000313" key="3">
    <source>
        <dbReference type="Proteomes" id="UP000035553"/>
    </source>
</evidence>
<dbReference type="InterPro" id="IPR036237">
    <property type="entry name" value="Xyl_isomerase-like_sf"/>
</dbReference>
<dbReference type="Gene3D" id="3.20.20.150">
    <property type="entry name" value="Divalent-metal-dependent TIM barrel enzymes"/>
    <property type="match status" value="1"/>
</dbReference>
<reference evidence="2 3" key="1">
    <citation type="journal article" date="2011" name="J. Bacteriol.">
        <title>Draft genome sequence of Sporolactobacillus inulinus strain CASD, an efficient D-lactic acid-producing bacterium with high-concentration lactate tolerance capability.</title>
        <authorList>
            <person name="Yu B."/>
            <person name="Su F."/>
            <person name="Wang L."/>
            <person name="Xu K."/>
            <person name="Zhao B."/>
            <person name="Xu P."/>
        </authorList>
    </citation>
    <scope>NUCLEOTIDE SEQUENCE [LARGE SCALE GENOMIC DNA]</scope>
    <source>
        <strain evidence="2 3">CASD</strain>
    </source>
</reference>
<dbReference type="OrthoDB" id="2237247at2"/>
<evidence type="ECO:0000313" key="2">
    <source>
        <dbReference type="EMBL" id="KLI03064.1"/>
    </source>
</evidence>
<dbReference type="RefSeq" id="WP_010024192.1">
    <property type="nucleotide sequence ID" value="NZ_AFVQ02000056.1"/>
</dbReference>
<organism evidence="2 3">
    <name type="scientific">Sporolactobacillus inulinus CASD</name>
    <dbReference type="NCBI Taxonomy" id="1069536"/>
    <lineage>
        <taxon>Bacteria</taxon>
        <taxon>Bacillati</taxon>
        <taxon>Bacillota</taxon>
        <taxon>Bacilli</taxon>
        <taxon>Bacillales</taxon>
        <taxon>Sporolactobacillaceae</taxon>
        <taxon>Sporolactobacillus</taxon>
    </lineage>
</organism>
<keyword evidence="3" id="KW-1185">Reference proteome</keyword>
<dbReference type="STRING" id="1069536.SINU_04790"/>
<dbReference type="Pfam" id="PF01261">
    <property type="entry name" value="AP_endonuc_2"/>
    <property type="match status" value="1"/>
</dbReference>
<name>A0A0U1QQI8_9BACL</name>
<dbReference type="InterPro" id="IPR050312">
    <property type="entry name" value="IolE/XylAMocC-like"/>
</dbReference>
<feature type="domain" description="Xylose isomerase-like TIM barrel" evidence="1">
    <location>
        <begin position="26"/>
        <end position="233"/>
    </location>
</feature>